<keyword evidence="1 3" id="KW-0732">Signal</keyword>
<evidence type="ECO:0000256" key="3">
    <source>
        <dbReference type="SAM" id="SignalP"/>
    </source>
</evidence>
<dbReference type="RefSeq" id="WP_188687443.1">
    <property type="nucleotide sequence ID" value="NZ_BMKX01000014.1"/>
</dbReference>
<organism evidence="4 5">
    <name type="scientific">Glutamicibacter ardleyensis</name>
    <dbReference type="NCBI Taxonomy" id="225894"/>
    <lineage>
        <taxon>Bacteria</taxon>
        <taxon>Bacillati</taxon>
        <taxon>Actinomycetota</taxon>
        <taxon>Actinomycetes</taxon>
        <taxon>Micrococcales</taxon>
        <taxon>Micrococcaceae</taxon>
        <taxon>Glutamicibacter</taxon>
    </lineage>
</organism>
<feature type="region of interest" description="Disordered" evidence="2">
    <location>
        <begin position="82"/>
        <end position="120"/>
    </location>
</feature>
<dbReference type="Gene3D" id="2.40.10.10">
    <property type="entry name" value="Trypsin-like serine proteases"/>
    <property type="match status" value="2"/>
</dbReference>
<dbReference type="InterPro" id="IPR009003">
    <property type="entry name" value="Peptidase_S1_PA"/>
</dbReference>
<dbReference type="InterPro" id="IPR043504">
    <property type="entry name" value="Peptidase_S1_PA_chymotrypsin"/>
</dbReference>
<protein>
    <submittedName>
        <fullName evidence="4">Peptidase</fullName>
    </submittedName>
</protein>
<keyword evidence="5" id="KW-1185">Reference proteome</keyword>
<accession>A0ABQ2DV99</accession>
<dbReference type="GeneID" id="303305967"/>
<gene>
    <name evidence="4" type="ORF">GCM10007173_36450</name>
</gene>
<dbReference type="PANTHER" id="PTHR15462">
    <property type="entry name" value="SERINE PROTEASE"/>
    <property type="match status" value="1"/>
</dbReference>
<evidence type="ECO:0000313" key="5">
    <source>
        <dbReference type="Proteomes" id="UP000606115"/>
    </source>
</evidence>
<name>A0ABQ2DV99_9MICC</name>
<dbReference type="EMBL" id="BMKX01000014">
    <property type="protein sequence ID" value="GGJ74193.1"/>
    <property type="molecule type" value="Genomic_DNA"/>
</dbReference>
<proteinExistence type="predicted"/>
<evidence type="ECO:0000256" key="2">
    <source>
        <dbReference type="SAM" id="MobiDB-lite"/>
    </source>
</evidence>
<evidence type="ECO:0000313" key="4">
    <source>
        <dbReference type="EMBL" id="GGJ74193.1"/>
    </source>
</evidence>
<dbReference type="SUPFAM" id="SSF50494">
    <property type="entry name" value="Trypsin-like serine proteases"/>
    <property type="match status" value="1"/>
</dbReference>
<dbReference type="Proteomes" id="UP000606115">
    <property type="component" value="Unassembled WGS sequence"/>
</dbReference>
<feature type="signal peptide" evidence="3">
    <location>
        <begin position="1"/>
        <end position="39"/>
    </location>
</feature>
<feature type="chain" id="PRO_5047365436" evidence="3">
    <location>
        <begin position="40"/>
        <end position="330"/>
    </location>
</feature>
<dbReference type="InterPro" id="IPR050966">
    <property type="entry name" value="Glutamyl_endopeptidase"/>
</dbReference>
<comment type="caution">
    <text evidence="4">The sequence shown here is derived from an EMBL/GenBank/DDBJ whole genome shotgun (WGS) entry which is preliminary data.</text>
</comment>
<evidence type="ECO:0000256" key="1">
    <source>
        <dbReference type="ARBA" id="ARBA00022729"/>
    </source>
</evidence>
<sequence length="330" mass="33946">MQDKIQNHAPKASLRKGRAIAALLLAGGLIGGSASMAMAAPTAPTDKVESTTISQAKAENAMNYWTSSRMKNAKSADVLTHGKSATKGAQKAGESKKISGQKATNPKNKGQKPKKSSSVTPVSHIGKVFFTLGGSDYVCSGNSVVSANESTVSTAGHCANEGPGAFATRWVFVPAYENGNAPYGSFAATELVTPTQWSNGGDITFDTAFAVVSDNSGVSLADQVGASGVAFNQARGLTYTAFGYPAASPFNGETLQSCSGSAIDDPYGQSDSQGIPCDMTGGSSGGPWFLGGSSAYQNSVNSFGYSGVRNTMFGPYWGTVIEQAYNSAQN</sequence>
<reference evidence="5" key="1">
    <citation type="journal article" date="2019" name="Int. J. Syst. Evol. Microbiol.">
        <title>The Global Catalogue of Microorganisms (GCM) 10K type strain sequencing project: providing services to taxonomists for standard genome sequencing and annotation.</title>
        <authorList>
            <consortium name="The Broad Institute Genomics Platform"/>
            <consortium name="The Broad Institute Genome Sequencing Center for Infectious Disease"/>
            <person name="Wu L."/>
            <person name="Ma J."/>
        </authorList>
    </citation>
    <scope>NUCLEOTIDE SEQUENCE [LARGE SCALE GENOMIC DNA]</scope>
    <source>
        <strain evidence="5">CGMCC 1.3685</strain>
    </source>
</reference>